<dbReference type="AlphaFoldDB" id="A0A0C2YAB7"/>
<evidence type="ECO:0000313" key="3">
    <source>
        <dbReference type="Proteomes" id="UP000031971"/>
    </source>
</evidence>
<organism evidence="2 3">
    <name type="scientific">Paramagnetospirillum magnetotacticum MS-1</name>
    <dbReference type="NCBI Taxonomy" id="272627"/>
    <lineage>
        <taxon>Bacteria</taxon>
        <taxon>Pseudomonadati</taxon>
        <taxon>Pseudomonadota</taxon>
        <taxon>Alphaproteobacteria</taxon>
        <taxon>Rhodospirillales</taxon>
        <taxon>Magnetospirillaceae</taxon>
        <taxon>Paramagnetospirillum</taxon>
    </lineage>
</organism>
<gene>
    <name evidence="2" type="ORF">CCC_01932</name>
</gene>
<reference evidence="2 3" key="1">
    <citation type="submission" date="2015-01" db="EMBL/GenBank/DDBJ databases">
        <title>Genome Sequence of Magnetospirillum magnetotacticum Strain MS-1.</title>
        <authorList>
            <person name="Marinov G.K."/>
            <person name="Smalley M.D."/>
            <person name="DeSalvo G."/>
        </authorList>
    </citation>
    <scope>NUCLEOTIDE SEQUENCE [LARGE SCALE GENOMIC DNA]</scope>
    <source>
        <strain evidence="2 3">MS-1</strain>
    </source>
</reference>
<feature type="region of interest" description="Disordered" evidence="1">
    <location>
        <begin position="20"/>
        <end position="46"/>
    </location>
</feature>
<proteinExistence type="predicted"/>
<sequence length="46" mass="5233">MDGRESLFLKVWNAISSFQTPKAPVRPKTPKKRPEAELDPYADLFG</sequence>
<evidence type="ECO:0000256" key="1">
    <source>
        <dbReference type="SAM" id="MobiDB-lite"/>
    </source>
</evidence>
<accession>A0A0C2YAB7</accession>
<protein>
    <submittedName>
        <fullName evidence="2">Uncharacterized protein</fullName>
    </submittedName>
</protein>
<keyword evidence="3" id="KW-1185">Reference proteome</keyword>
<dbReference type="EMBL" id="JXSL01000036">
    <property type="protein sequence ID" value="KIL96669.1"/>
    <property type="molecule type" value="Genomic_DNA"/>
</dbReference>
<comment type="caution">
    <text evidence="2">The sequence shown here is derived from an EMBL/GenBank/DDBJ whole genome shotgun (WGS) entry which is preliminary data.</text>
</comment>
<dbReference type="Proteomes" id="UP000031971">
    <property type="component" value="Unassembled WGS sequence"/>
</dbReference>
<evidence type="ECO:0000313" key="2">
    <source>
        <dbReference type="EMBL" id="KIL96669.1"/>
    </source>
</evidence>
<name>A0A0C2YAB7_PARME</name>